<dbReference type="PROSITE" id="PS50075">
    <property type="entry name" value="CARRIER"/>
    <property type="match status" value="4"/>
</dbReference>
<feature type="region of interest" description="Disordered" evidence="7">
    <location>
        <begin position="1631"/>
        <end position="1655"/>
    </location>
</feature>
<dbReference type="InterPro" id="IPR023213">
    <property type="entry name" value="CAT-like_dom_sf"/>
</dbReference>
<dbReference type="FunFam" id="1.10.1200.10:FF:000005">
    <property type="entry name" value="Nonribosomal peptide synthetase 1"/>
    <property type="match status" value="1"/>
</dbReference>
<dbReference type="GO" id="GO:0003824">
    <property type="term" value="F:catalytic activity"/>
    <property type="evidence" value="ECO:0007669"/>
    <property type="project" value="InterPro"/>
</dbReference>
<dbReference type="FunFam" id="3.40.50.980:FF:000001">
    <property type="entry name" value="Non-ribosomal peptide synthetase"/>
    <property type="match status" value="1"/>
</dbReference>
<feature type="domain" description="Carrier" evidence="8">
    <location>
        <begin position="4110"/>
        <end position="4184"/>
    </location>
</feature>
<gene>
    <name evidence="9" type="ORF">MB27_30025</name>
</gene>
<dbReference type="FunFam" id="3.40.50.12780:FF:000012">
    <property type="entry name" value="Non-ribosomal peptide synthetase"/>
    <property type="match status" value="3"/>
</dbReference>
<evidence type="ECO:0000313" key="10">
    <source>
        <dbReference type="Proteomes" id="UP000054537"/>
    </source>
</evidence>
<feature type="domain" description="Carrier" evidence="8">
    <location>
        <begin position="3077"/>
        <end position="3152"/>
    </location>
</feature>
<evidence type="ECO:0000256" key="4">
    <source>
        <dbReference type="ARBA" id="ARBA00022553"/>
    </source>
</evidence>
<dbReference type="InterPro" id="IPR025110">
    <property type="entry name" value="AMP-bd_C"/>
</dbReference>
<dbReference type="CDD" id="cd05930">
    <property type="entry name" value="A_NRPS"/>
    <property type="match status" value="2"/>
</dbReference>
<dbReference type="OrthoDB" id="5476914at2"/>
<dbReference type="GO" id="GO:0017000">
    <property type="term" value="P:antibiotic biosynthetic process"/>
    <property type="evidence" value="ECO:0007669"/>
    <property type="project" value="UniProtKB-KW"/>
</dbReference>
<protein>
    <recommendedName>
        <fullName evidence="8">Carrier domain-containing protein</fullName>
    </recommendedName>
</protein>
<dbReference type="InterPro" id="IPR020845">
    <property type="entry name" value="AMP-binding_CS"/>
</dbReference>
<dbReference type="Gene3D" id="3.40.50.980">
    <property type="match status" value="4"/>
</dbReference>
<dbReference type="NCBIfam" id="TIGR01733">
    <property type="entry name" value="AA-adenyl-dom"/>
    <property type="match status" value="4"/>
</dbReference>
<dbReference type="Gene3D" id="1.10.1200.10">
    <property type="entry name" value="ACP-like"/>
    <property type="match status" value="3"/>
</dbReference>
<dbReference type="CDD" id="cd17643">
    <property type="entry name" value="A_NRPS_Cytc1-like"/>
    <property type="match status" value="1"/>
</dbReference>
<dbReference type="GO" id="GO:0044550">
    <property type="term" value="P:secondary metabolite biosynthetic process"/>
    <property type="evidence" value="ECO:0007669"/>
    <property type="project" value="UniProtKB-ARBA"/>
</dbReference>
<dbReference type="CDD" id="cd19540">
    <property type="entry name" value="LCL_NRPS-like"/>
    <property type="match status" value="3"/>
</dbReference>
<dbReference type="FunFam" id="2.30.38.10:FF:000001">
    <property type="entry name" value="Non-ribosomal peptide synthetase PvdI"/>
    <property type="match status" value="4"/>
</dbReference>
<feature type="region of interest" description="Disordered" evidence="7">
    <location>
        <begin position="3057"/>
        <end position="3077"/>
    </location>
</feature>
<dbReference type="InterPro" id="IPR036736">
    <property type="entry name" value="ACP-like_sf"/>
</dbReference>
<evidence type="ECO:0000313" key="9">
    <source>
        <dbReference type="EMBL" id="KHD74221.1"/>
    </source>
</evidence>
<evidence type="ECO:0000256" key="2">
    <source>
        <dbReference type="ARBA" id="ARBA00006432"/>
    </source>
</evidence>
<dbReference type="Pfam" id="PF13193">
    <property type="entry name" value="AMP-binding_C"/>
    <property type="match status" value="4"/>
</dbReference>
<dbReference type="InterPro" id="IPR042099">
    <property type="entry name" value="ANL_N_sf"/>
</dbReference>
<dbReference type="Gene3D" id="3.30.559.10">
    <property type="entry name" value="Chloramphenicol acetyltransferase-like domain"/>
    <property type="match status" value="5"/>
</dbReference>
<dbReference type="Gene3D" id="3.30.559.30">
    <property type="entry name" value="Nonribosomal peptide synthetase, condensation domain"/>
    <property type="match status" value="5"/>
</dbReference>
<dbReference type="InterPro" id="IPR029058">
    <property type="entry name" value="AB_hydrolase_fold"/>
</dbReference>
<dbReference type="InterPro" id="IPR020806">
    <property type="entry name" value="PKS_PP-bd"/>
</dbReference>
<name>A0A0A6UFH4_ACTUT</name>
<dbReference type="PROSITE" id="PS00455">
    <property type="entry name" value="AMP_BINDING"/>
    <property type="match status" value="4"/>
</dbReference>
<dbReference type="InterPro" id="IPR006162">
    <property type="entry name" value="Ppantetheine_attach_site"/>
</dbReference>
<evidence type="ECO:0000256" key="6">
    <source>
        <dbReference type="ARBA" id="ARBA00023194"/>
    </source>
</evidence>
<keyword evidence="5" id="KW-0677">Repeat</keyword>
<dbReference type="PANTHER" id="PTHR45527:SF1">
    <property type="entry name" value="FATTY ACID SYNTHASE"/>
    <property type="match status" value="1"/>
</dbReference>
<dbReference type="GO" id="GO:0008610">
    <property type="term" value="P:lipid biosynthetic process"/>
    <property type="evidence" value="ECO:0007669"/>
    <property type="project" value="UniProtKB-ARBA"/>
</dbReference>
<dbReference type="GO" id="GO:0005829">
    <property type="term" value="C:cytosol"/>
    <property type="evidence" value="ECO:0007669"/>
    <property type="project" value="TreeGrafter"/>
</dbReference>
<sequence length="4676" mass="499147">MVDVEPVTQGLSAAQRGVWVAQQLHRGEPLYQVGVCAELPGAADATLLAAAVTRALDETPALRARFTATGDDEVVQHIDPAPRQPLQVVDLRGAAEPGAAADEWMRADLDTAADLAAGPLYRHALLRVAPDRDILYFRYHHILLDGWSQTLHLRRVAELYTALLTGAEPTPPPAGTVAGLLAEEEAYRAGERFGRDRDHWLAEAGDLGEPTLLGPAAAPGHSDLRAGVTLTAAQEAALVAAAEAAEVRWSVVLVAAFAAYVQRLTTGDDVVLGLPVTARASAAALTVPAMLANEVPLRLDGTPATTFRELIRHTAGKLGLAVRHQRFRGEDLHAALGRAGSATITGPVINLATFDQTLRFGDLTVQPRQLSAGRVKDLSVHVYGTPGTGIRLDVDGNPAVHPPEAVRRHRDGLLALLDRLLADVDRPVGRASVVPPADLARLLTAAHGPRVDVPATLLPEMLAEQAAATPDAPAVADDTVTWTYAQLTARVNRLARHLIDRGAVAGSYVAVLMPQSADVVAALLGVLESGAAYLPIDPRVPAERIALMAGDAVPVLAVTTADLADRLPAGIATVVLDDAGERAAIDARKAAPVTDAERAVPRDPAHPAYLIYTSGSTGRPKGVVVEHRSVAGYLHRARAAYPAAAGRSLLHSPVSFDLTVTALYTPLVSGGCVRVAELTEDGVRAAGAGTFAKVTPSHLELLDALPDEASPTGYLVLGGEALHGHALRRWRERHPDAVVINAYGPTEATVNCLDHRIEPGAALADGPVPIGLPFANARAYVLDAALQPLPTGAAGELYIAGSVLARGYHRRPGLTAERFVADPYGPAGARMYRTGDLARWTPDGLLEYAGRADEQVKIRGHRVEPGEIAAALAAQATVAQAVVVLREDQPGDQRLVGYVTPAGDTAPDPEALRAALATTLPEYMVPAAVVAVGEIPLTVNGKLDRRRLPAPSYTADRPDRAPRDAAEELLSGLFADVLGVDRVGVHDDFFRLGGHSLLATRLAARIRATLGADVSVRQVFDTPTVAGVAAALKTAGSGRPQWATFVRPERVPASFAQHRWWFLDRIDETNATYNIPAALRLTGPLDREALQAALIDVLNRHEPLRTLMVEDGADLLQVVVPIGEAACDLHVAAEGAWADRLKEDIRYRYDLATDLPLRATLYPAGDGGHVLLLLLHHVAGDGWSMQRMVGDVAAAYAARRAGHAPDWAPFAVHYADYTLWQRTALGAEDDPDSPMSRQLAFWRDELRDLPDELALPVDRPRPAVASRRGRRLEIGLPADLHAALTRLARDSRTSVFMVLQAGLAALLTRLGAGTDIPIGSPVAGRGDDVVEEMVGAFVNTVVLRTDTSGDPTFAELLDRVRDTDLRAYAHQDVPFERLVDLLRPERSLARHPLFQVMLSYQNTFEQDGLRAVADRTGLGVELIDTDTGGAEFDLSIDLGEHFTAGGDPQGITGGVRFAEDLFDAPTALSLIDRLQRVLRQVTADPRLRVGEIEVTEAAERDRLLHEWNTTAAEVPERTWPALFEEQVRRTPDLTAVESGGVTRSYTELDDAANRLARRLVAAGAGPETVVAIALPRSVELITGVIAVLKTGAAYLPIDPEYPEQRIRTVLADAAPVAVLTGAATVAGQAGDGVTVVHPGDGDPDGSRLTDGERRGTLRPEHPAYVIYTSGSTGRPKGVVVTHAGLPSLVATQVPAFGVRPGDRVLQFASAAFDASVSEISMALLSGATLVVPSAEERAPGEPLARFLTDAAITHATLPPAALTVMTPAQVPAGLTIVLAGEASTPGLVQAWSAGRVLYNAYGPSETTVDATSWRCPPGAAPAVVPIGRPSVNTRVYVLDERLRPVPAGVPGELYVAGIGLARGYLAQPGLTAQRFVADPFGPAGGRLYRTGDRARWNRGGDLEFLGRADDQVKLRGFRIELGEIEAAVAAHPEIRQAVVVLREDRPGTPQLVAYLVGGDRAVGAGEMRAHLARLLPEHMLPGAYVFLPELPVNISGKVDRKALPAPEQPEGVARPAAGPEEELLCGMFAEVLGVPSVGPDDNFFELGGHSLLGTSLASRVRAMFRVEVTIRQLFRTPTPAGLARALVTRVNAARPRLEPVSRPERLPLSFAQRRLWFLHRLEEAGSTYNMPLALTLDGDLDRVALTAALADVVARHESLRTLITEDADGPYQEIVDAGRAAPDLPVETVAAEDLDARLTEAVAHRFDLATEIPLVARLFAVTPRRHVLLLVMHHIAADGWSVPLLARDLAEAYAARHDGRAPQWAPLPIQYADYTLWQQRVLGDELLGGQIAYWREQLAGLPEQIDLPTDLPRPPAPSYQGRKITFELPPDTHEALRTLAREHHVTLFMVVQAALATVLHRLGAGTDVAIGSPVAGRLDSAAEELVGFFVNTLVLRTDLTGNPTTAQLLARVRETGLAAYAHQDLPFEQLVEALNPQRSMGRHPLFQVALAFDNSAQDRTAERAGELMGLTVTPHDVGTGAAKFDLLFGVGEKWDATGGAGGLRGALLYSTDLYQPDTARFLVDCLVRVLRAAAADPALPVADIDLLGDAGQRRVLDWGRAVTDTPETTGTLVDAFTARVAARPGAIAVSHGDEHLTYAELDARSTALAHVLAGHGVRPESRVMLAVPRSADQVVAVLAVVKAGGVYVPVDPEYPAERIRLIAEDARPVLVLAAAAVADRLPATGAPVVVLENAGGPVAPLDVTLRPEHPAYVIYTSGSTGRPKGVVVTHANVERLFTETDAEFGFGPDDVWTLFHSYAFDFSVWEIWGALRYGGRLVVVSHADSRDPEQFRRLLAHERVTVLNQTPAAFAELMRADARYPGDPADLALRYVVFGGEALDPASLRPWLDRHPDGPELINMYGITETTVHVTLQRITRELTAGARSVVGKPIADLSVRLLDDRLRPVPAGVRGEIYVGGAGLARGYLDRPDLSATRFVADPYGAPGDRLYRSGDLGRWTPDGALEYLGRADAQVKIRGFRIELGEIEAAVAGHPRVERAAVVVRLDPAGERRLVAYAVPAEPAPTPAELREHAARHLPEHQVPAAVVLLDALPMTPHGKLDRRALPEPDYRTDTPGRAPRNPREAILCDIFAEVLGVATVGLDDDFFALGGHSLLVNRLVNSIREALGTDLAIRQVFRTPTVAGLSAALDGDADARPAVQAITDRPARVPLSYAQQRLWFVQHLRGPDAADNIPAALRLTGDLNRDALLAALRDVVARHEPLRTVIAEDGDGPYQVALPAGSAVPNLDEHPATGAELPGLLAAAAAEPFDLLREPPFRARLLALGGDAYVLALVVHHIATDGWSMPVLAGDLTRAYAARCAGREPDWADLPVSYADYALWQRDALGDTVLAQQTGFWTDRLAGLPVELALPADRPRPATGSLPGGEVGFQVPADLHAALTGLARGNRATLFMVLQAAVAGLLSRLGAGDDIPIGTPIAGRTDDALTDLIGFFVNTLVLRTDTSGDPAFTDLLARVREFDLAAFGQQDLPFERLVEVLNPPRSLTRHPLFQVMLNLDGSMHQEAREALADLPNLTVRHERISTPAGKFDLSFSLLENTGADGLPDGLTGRLTYNRDLFDEATVTGLAGRLIRLLAFAAAHPDRPLSEAPLLDDAERERVLHEFNDTGRDVVARTVPELFAGIVATHPERIAVEHDGDRLTYAALDARANRLAHWLTGRGIGVEDVVALRMPRGVDAVTAVLGVQKAGAAYLPIDPALPQDRIAFMVADANPALILDALPDLDGQPDTAPAVLPGTAHTAYVIYTSGSTGQPKGVAVTHSGVASMALLAAEHGVTEQSRVLQFAAFSFDVSVLEMWTALLTGATLVMVPEYLRVADAPLTGFIERERITYAKLPAAVVAALPAEATLPDTVTTLVVGGESPTDALVRRWADGRRLINAYGPTEGTINASASTPLAAGGPAPIGRPLANVRAYVLDRALRPVPPGATGELYLAGPGLARGYLGRPGLTAERFTACPFAGDGSRMYRTGDLARWTADGQLVFAGRADGQVKLRGFRIEPAGIEQVLTAHPSVRAAAVLVREDRPGDRRLVAYAVPATAAGCDPAELRGYLTAGLPAYEVPAVVVPIDSLPLTRNGKLDRAALPAPDYGRDSTRRAPRTDREALLCRVFAEVLHLTEVGADDGFFNLGGDSILSIDLVARLRRAGLELSVRDVFEHQTVAALARVATDRTATPAETEPGTGDLPLTPIMSRFAGRATPHTRYTQSQVVRVPGTVTEQALTAALAALVAHHDALRLTLVAGDDGWTLTVPEPQPQTAGLLRRVDVSAADDRAYAAALRAEGDAARDRIDATAGRMVQAVWFDHGPDRSGRLLIAVHHLAVDGVSWRILVPDLITAWQAIDAGREVSLEPVRTSLRRWARGLHEQAARPVLQAEADWWRRMLTAPATAPGSRDLTDADTYATARKLTLSLPPATTDPVLTRVPAAYQAGAADVLLAALTLALGGGPVLVDVEGHGRDDRLVDGADLSRTAGWFTAIHPLRLDAGPDDPAEAWDGGEATGRLLKHVKELVRAVPGGGLGHGLLRWLNPRTGPDLAALPQPRIVFNYLGRFSVPEATDWAMEAGVDTGSDQDPDLPLGHVLALNAAVRDGDAGPELTAVWTWAPGAITETEVADVAHRFFRALQTLVDHVHRPDAGGLTPSDVVLSAIEQDEIDEFERELRAESFS</sequence>
<dbReference type="SMART" id="SM00823">
    <property type="entry name" value="PKS_PP"/>
    <property type="match status" value="4"/>
</dbReference>
<dbReference type="Gene3D" id="3.30.300.30">
    <property type="match status" value="4"/>
</dbReference>
<keyword evidence="6" id="KW-0045">Antibiotic biosynthesis</keyword>
<dbReference type="FunFam" id="3.40.50.980:FF:000002">
    <property type="entry name" value="Enterobactin synthetase component F"/>
    <property type="match status" value="1"/>
</dbReference>
<dbReference type="SUPFAM" id="SSF56801">
    <property type="entry name" value="Acetyl-CoA synthetase-like"/>
    <property type="match status" value="4"/>
</dbReference>
<dbReference type="RefSeq" id="WP_043530059.1">
    <property type="nucleotide sequence ID" value="NZ_BAABKU010000057.1"/>
</dbReference>
<comment type="caution">
    <text evidence="9">The sequence shown here is derived from an EMBL/GenBank/DDBJ whole genome shotgun (WGS) entry which is preliminary data.</text>
</comment>
<dbReference type="FunFam" id="3.30.300.30:FF:000010">
    <property type="entry name" value="Enterobactin synthetase component F"/>
    <property type="match status" value="4"/>
</dbReference>
<dbReference type="PANTHER" id="PTHR45527">
    <property type="entry name" value="NONRIBOSOMAL PEPTIDE SYNTHETASE"/>
    <property type="match status" value="1"/>
</dbReference>
<dbReference type="FunFam" id="1.10.1200.10:FF:000016">
    <property type="entry name" value="Non-ribosomal peptide synthase"/>
    <property type="match status" value="2"/>
</dbReference>
<dbReference type="CDD" id="cd17652">
    <property type="entry name" value="A_NRPS_CmdD_like"/>
    <property type="match status" value="1"/>
</dbReference>
<dbReference type="InterPro" id="IPR045851">
    <property type="entry name" value="AMP-bd_C_sf"/>
</dbReference>
<dbReference type="PROSITE" id="PS00012">
    <property type="entry name" value="PHOSPHOPANTETHEINE"/>
    <property type="match status" value="2"/>
</dbReference>
<evidence type="ECO:0000256" key="1">
    <source>
        <dbReference type="ARBA" id="ARBA00001957"/>
    </source>
</evidence>
<dbReference type="InterPro" id="IPR001242">
    <property type="entry name" value="Condensation_dom"/>
</dbReference>
<dbReference type="Pfam" id="PF00550">
    <property type="entry name" value="PP-binding"/>
    <property type="match status" value="4"/>
</dbReference>
<dbReference type="Gene3D" id="3.40.50.1820">
    <property type="entry name" value="alpha/beta hydrolase"/>
    <property type="match status" value="1"/>
</dbReference>
<keyword evidence="10" id="KW-1185">Reference proteome</keyword>
<dbReference type="EMBL" id="JRTT01000050">
    <property type="protein sequence ID" value="KHD74221.1"/>
    <property type="molecule type" value="Genomic_DNA"/>
</dbReference>
<proteinExistence type="inferred from homology"/>
<keyword evidence="3" id="KW-0596">Phosphopantetheine</keyword>
<dbReference type="Pfam" id="PF00501">
    <property type="entry name" value="AMP-binding"/>
    <property type="match status" value="4"/>
</dbReference>
<dbReference type="SUPFAM" id="SSF47336">
    <property type="entry name" value="ACP-like"/>
    <property type="match status" value="4"/>
</dbReference>
<keyword evidence="4" id="KW-0597">Phosphoprotein</keyword>
<dbReference type="NCBIfam" id="TIGR01720">
    <property type="entry name" value="NRPS-para261"/>
    <property type="match status" value="1"/>
</dbReference>
<dbReference type="eggNOG" id="COG1020">
    <property type="taxonomic scope" value="Bacteria"/>
</dbReference>
<dbReference type="GO" id="GO:0031177">
    <property type="term" value="F:phosphopantetheine binding"/>
    <property type="evidence" value="ECO:0007669"/>
    <property type="project" value="InterPro"/>
</dbReference>
<evidence type="ECO:0000256" key="7">
    <source>
        <dbReference type="SAM" id="MobiDB-lite"/>
    </source>
</evidence>
<dbReference type="InterPro" id="IPR000873">
    <property type="entry name" value="AMP-dep_synth/lig_dom"/>
</dbReference>
<evidence type="ECO:0000256" key="5">
    <source>
        <dbReference type="ARBA" id="ARBA00022737"/>
    </source>
</evidence>
<comment type="cofactor">
    <cofactor evidence="1">
        <name>pantetheine 4'-phosphate</name>
        <dbReference type="ChEBI" id="CHEBI:47942"/>
    </cofactor>
</comment>
<dbReference type="Gene3D" id="3.40.50.12780">
    <property type="entry name" value="N-terminal domain of ligase-like"/>
    <property type="match status" value="2"/>
</dbReference>
<evidence type="ECO:0000256" key="3">
    <source>
        <dbReference type="ARBA" id="ARBA00022450"/>
    </source>
</evidence>
<accession>A0A0A6UFH4</accession>
<evidence type="ECO:0000259" key="8">
    <source>
        <dbReference type="PROSITE" id="PS50075"/>
    </source>
</evidence>
<dbReference type="Pfam" id="PF00668">
    <property type="entry name" value="Condensation"/>
    <property type="match status" value="5"/>
</dbReference>
<dbReference type="GO" id="GO:0043041">
    <property type="term" value="P:amino acid activation for nonribosomal peptide biosynthetic process"/>
    <property type="evidence" value="ECO:0007669"/>
    <property type="project" value="TreeGrafter"/>
</dbReference>
<dbReference type="GO" id="GO:0072330">
    <property type="term" value="P:monocarboxylic acid biosynthetic process"/>
    <property type="evidence" value="ECO:0007669"/>
    <property type="project" value="UniProtKB-ARBA"/>
</dbReference>
<dbReference type="InterPro" id="IPR010060">
    <property type="entry name" value="NRPS_synth"/>
</dbReference>
<feature type="domain" description="Carrier" evidence="8">
    <location>
        <begin position="2015"/>
        <end position="2090"/>
    </location>
</feature>
<dbReference type="STRING" id="1869.MB27_30025"/>
<feature type="compositionally biased region" description="Basic and acidic residues" evidence="7">
    <location>
        <begin position="1644"/>
        <end position="1655"/>
    </location>
</feature>
<organism evidence="9 10">
    <name type="scientific">Actinoplanes utahensis</name>
    <dbReference type="NCBI Taxonomy" id="1869"/>
    <lineage>
        <taxon>Bacteria</taxon>
        <taxon>Bacillati</taxon>
        <taxon>Actinomycetota</taxon>
        <taxon>Actinomycetes</taxon>
        <taxon>Micromonosporales</taxon>
        <taxon>Micromonosporaceae</taxon>
        <taxon>Actinoplanes</taxon>
    </lineage>
</organism>
<dbReference type="InterPro" id="IPR010071">
    <property type="entry name" value="AA_adenyl_dom"/>
</dbReference>
<dbReference type="InterPro" id="IPR009081">
    <property type="entry name" value="PP-bd_ACP"/>
</dbReference>
<dbReference type="NCBIfam" id="NF003417">
    <property type="entry name" value="PRK04813.1"/>
    <property type="match status" value="4"/>
</dbReference>
<feature type="compositionally biased region" description="Basic and acidic residues" evidence="7">
    <location>
        <begin position="3057"/>
        <end position="3073"/>
    </location>
</feature>
<dbReference type="Proteomes" id="UP000054537">
    <property type="component" value="Unassembled WGS sequence"/>
</dbReference>
<comment type="similarity">
    <text evidence="2">Belongs to the ATP-dependent AMP-binding enzyme family.</text>
</comment>
<reference evidence="9 10" key="1">
    <citation type="submission" date="2014-10" db="EMBL/GenBank/DDBJ databases">
        <title>Draft genome sequence of Actinoplanes utahensis NRRL 12052.</title>
        <authorList>
            <person name="Velasco-Bucheli B."/>
            <person name="del Cerro C."/>
            <person name="Hormigo D."/>
            <person name="Garcia J.L."/>
            <person name="Acebal C."/>
            <person name="Arroyo M."/>
            <person name="de la Mata I."/>
        </authorList>
    </citation>
    <scope>NUCLEOTIDE SEQUENCE [LARGE SCALE GENOMIC DNA]</scope>
    <source>
        <strain evidence="9 10">NRRL 12052</strain>
    </source>
</reference>
<dbReference type="SUPFAM" id="SSF52777">
    <property type="entry name" value="CoA-dependent acyltransferases"/>
    <property type="match status" value="10"/>
</dbReference>
<dbReference type="Gene3D" id="2.30.38.10">
    <property type="entry name" value="Luciferase, Domain 3"/>
    <property type="match status" value="2"/>
</dbReference>
<feature type="domain" description="Carrier" evidence="8">
    <location>
        <begin position="961"/>
        <end position="1036"/>
    </location>
</feature>